<protein>
    <recommendedName>
        <fullName evidence="5">Lipoprotein</fullName>
    </recommendedName>
</protein>
<gene>
    <name evidence="3" type="ORF">G9Q97_09265</name>
</gene>
<evidence type="ECO:0008006" key="5">
    <source>
        <dbReference type="Google" id="ProtNLM"/>
    </source>
</evidence>
<sequence>MEKRMISFLIKIASIFLLPAFIACSTGHKNEKEEKVSTGSEKTDVSSTKNVPTIEDGWQETNSGDSTRQKHLKDKITLFEGLLVNRKRIYNKFYPQIQDAFLFEDKFYLKALFPLDYSGKIEFAFPEYPDFVLTKIGEQAYQVVINDALDLNRVVFHLQYLPSKKDSLVRTDYTFTHVVYGE</sequence>
<reference evidence="3 4" key="1">
    <citation type="submission" date="2020-03" db="EMBL/GenBank/DDBJ databases">
        <title>Cyclobacterium plantarum sp. nov., a marine bacterium isolated from a coastal-marine wetland.</title>
        <authorList>
            <person name="Sanchez-Porro C."/>
            <person name="Ventosa A."/>
            <person name="Amoozegar M."/>
        </authorList>
    </citation>
    <scope>NUCLEOTIDE SEQUENCE [LARGE SCALE GENOMIC DNA]</scope>
    <source>
        <strain evidence="3 4">GBPx2</strain>
    </source>
</reference>
<evidence type="ECO:0000313" key="4">
    <source>
        <dbReference type="Proteomes" id="UP000649799"/>
    </source>
</evidence>
<proteinExistence type="predicted"/>
<evidence type="ECO:0000256" key="1">
    <source>
        <dbReference type="SAM" id="MobiDB-lite"/>
    </source>
</evidence>
<keyword evidence="2" id="KW-0732">Signal</keyword>
<organism evidence="3 4">
    <name type="scientific">Cyclobacterium plantarum</name>
    <dbReference type="NCBI Taxonomy" id="2716263"/>
    <lineage>
        <taxon>Bacteria</taxon>
        <taxon>Pseudomonadati</taxon>
        <taxon>Bacteroidota</taxon>
        <taxon>Cytophagia</taxon>
        <taxon>Cytophagales</taxon>
        <taxon>Cyclobacteriaceae</taxon>
        <taxon>Cyclobacterium</taxon>
    </lineage>
</organism>
<evidence type="ECO:0000256" key="2">
    <source>
        <dbReference type="SAM" id="SignalP"/>
    </source>
</evidence>
<comment type="caution">
    <text evidence="3">The sequence shown here is derived from an EMBL/GenBank/DDBJ whole genome shotgun (WGS) entry which is preliminary data.</text>
</comment>
<feature type="compositionally biased region" description="Basic and acidic residues" evidence="1">
    <location>
        <begin position="32"/>
        <end position="44"/>
    </location>
</feature>
<keyword evidence="4" id="KW-1185">Reference proteome</keyword>
<feature type="region of interest" description="Disordered" evidence="1">
    <location>
        <begin position="32"/>
        <end position="66"/>
    </location>
</feature>
<feature type="signal peptide" evidence="2">
    <location>
        <begin position="1"/>
        <end position="22"/>
    </location>
</feature>
<evidence type="ECO:0000313" key="3">
    <source>
        <dbReference type="EMBL" id="NHE57000.1"/>
    </source>
</evidence>
<dbReference type="Proteomes" id="UP000649799">
    <property type="component" value="Unassembled WGS sequence"/>
</dbReference>
<accession>A0ABX0H576</accession>
<dbReference type="RefSeq" id="WP_166145990.1">
    <property type="nucleotide sequence ID" value="NZ_JAANYN010000003.1"/>
</dbReference>
<dbReference type="PROSITE" id="PS51257">
    <property type="entry name" value="PROKAR_LIPOPROTEIN"/>
    <property type="match status" value="1"/>
</dbReference>
<dbReference type="EMBL" id="JAANYN010000003">
    <property type="protein sequence ID" value="NHE57000.1"/>
    <property type="molecule type" value="Genomic_DNA"/>
</dbReference>
<feature type="chain" id="PRO_5047307749" description="Lipoprotein" evidence="2">
    <location>
        <begin position="23"/>
        <end position="182"/>
    </location>
</feature>
<name>A0ABX0H576_9BACT</name>